<reference evidence="2" key="1">
    <citation type="journal article" date="2014" name="Nat. Commun.">
        <title>The emerging biofuel crop Camelina sativa retains a highly undifferentiated hexaploid genome structure.</title>
        <authorList>
            <person name="Kagale S."/>
            <person name="Koh C."/>
            <person name="Nixon J."/>
            <person name="Bollina V."/>
            <person name="Clarke W.E."/>
            <person name="Tuteja R."/>
            <person name="Spillane C."/>
            <person name="Robinson S.J."/>
            <person name="Links M.G."/>
            <person name="Clarke C."/>
            <person name="Higgins E.E."/>
            <person name="Huebert T."/>
            <person name="Sharpe A.G."/>
            <person name="Parkin I.A."/>
        </authorList>
    </citation>
    <scope>NUCLEOTIDE SEQUENCE [LARGE SCALE GENOMIC DNA]</scope>
    <source>
        <strain evidence="2">cv. DH55</strain>
    </source>
</reference>
<dbReference type="Pfam" id="PF07734">
    <property type="entry name" value="FBA_1"/>
    <property type="match status" value="1"/>
</dbReference>
<dbReference type="InterPro" id="IPR006527">
    <property type="entry name" value="F-box-assoc_dom_typ1"/>
</dbReference>
<organism evidence="2 3">
    <name type="scientific">Camelina sativa</name>
    <name type="common">False flax</name>
    <name type="synonym">Myagrum sativum</name>
    <dbReference type="NCBI Taxonomy" id="90675"/>
    <lineage>
        <taxon>Eukaryota</taxon>
        <taxon>Viridiplantae</taxon>
        <taxon>Streptophyta</taxon>
        <taxon>Embryophyta</taxon>
        <taxon>Tracheophyta</taxon>
        <taxon>Spermatophyta</taxon>
        <taxon>Magnoliopsida</taxon>
        <taxon>eudicotyledons</taxon>
        <taxon>Gunneridae</taxon>
        <taxon>Pentapetalae</taxon>
        <taxon>rosids</taxon>
        <taxon>malvids</taxon>
        <taxon>Brassicales</taxon>
        <taxon>Brassicaceae</taxon>
        <taxon>Camelineae</taxon>
        <taxon>Camelina</taxon>
    </lineage>
</organism>
<dbReference type="InterPro" id="IPR017451">
    <property type="entry name" value="F-box-assoc_interact_dom"/>
</dbReference>
<dbReference type="PANTHER" id="PTHR31672:SF13">
    <property type="entry name" value="F-BOX PROTEIN CPR30-LIKE"/>
    <property type="match status" value="1"/>
</dbReference>
<evidence type="ECO:0000313" key="3">
    <source>
        <dbReference type="RefSeq" id="XP_010466564.2"/>
    </source>
</evidence>
<evidence type="ECO:0000259" key="1">
    <source>
        <dbReference type="PROSITE" id="PS50181"/>
    </source>
</evidence>
<name>A0ABM0W6Y2_CAMSA</name>
<proteinExistence type="predicted"/>
<accession>A0ABM0W6Y2</accession>
<feature type="domain" description="F-box" evidence="1">
    <location>
        <begin position="1"/>
        <end position="51"/>
    </location>
</feature>
<dbReference type="RefSeq" id="XP_010466564.2">
    <property type="nucleotide sequence ID" value="XM_010468262.2"/>
</dbReference>
<dbReference type="SMART" id="SM00256">
    <property type="entry name" value="FBOX"/>
    <property type="match status" value="1"/>
</dbReference>
<dbReference type="PROSITE" id="PS50181">
    <property type="entry name" value="FBOX"/>
    <property type="match status" value="1"/>
</dbReference>
<dbReference type="Pfam" id="PF00646">
    <property type="entry name" value="F-box"/>
    <property type="match status" value="1"/>
</dbReference>
<protein>
    <submittedName>
        <fullName evidence="3">F-box/kelch-repeat protein At3g22730</fullName>
    </submittedName>
</protein>
<dbReference type="PANTHER" id="PTHR31672">
    <property type="entry name" value="BNACNNG10540D PROTEIN"/>
    <property type="match status" value="1"/>
</dbReference>
<dbReference type="CDD" id="cd22157">
    <property type="entry name" value="F-box_AtFBW1-like"/>
    <property type="match status" value="1"/>
</dbReference>
<gene>
    <name evidence="3" type="primary">LOC104746738</name>
</gene>
<dbReference type="GeneID" id="104746738"/>
<dbReference type="InterPro" id="IPR036047">
    <property type="entry name" value="F-box-like_dom_sf"/>
</dbReference>
<evidence type="ECO:0000313" key="2">
    <source>
        <dbReference type="Proteomes" id="UP000694864"/>
    </source>
</evidence>
<keyword evidence="2" id="KW-1185">Reference proteome</keyword>
<sequence>MMMSVILPLDLVEEILSRLPATALKRLRSTCTQWNALFKDQRFTEKHFSKAPKESIVLMLKEYRVFSMSLNLKIAPPSLEFKGGLGLKDSHSSLEEFDIDLVVHCEGLLLCITKDDRPVVWNPCLGETRWIPPKTSYKWNSTFALGYEKTNHSYKMLMFWKRHNDIPHDRVNGYQIYDFNSDSWRVLDNIVALDCFLLSSIGVSLKGNSYWLAYDTEGYDEFLLCFDFTAESFKPMCLPLVVDQMALSVVGEKQLSVLSKSDSTLTMWVTNKIDTDIKGVLEWSKSFAVDIPTHDLWFPFFFSSLVVEEKKVALCCERIFETGRNNFYIIREGEESYTEILYVDSTNRSRWYPFIFNYVPSLVQIQL</sequence>
<dbReference type="Gene3D" id="1.20.1280.50">
    <property type="match status" value="1"/>
</dbReference>
<dbReference type="NCBIfam" id="TIGR01640">
    <property type="entry name" value="F_box_assoc_1"/>
    <property type="match status" value="1"/>
</dbReference>
<reference evidence="3" key="2">
    <citation type="submission" date="2025-08" db="UniProtKB">
        <authorList>
            <consortium name="RefSeq"/>
        </authorList>
    </citation>
    <scope>IDENTIFICATION</scope>
    <source>
        <tissue evidence="3">Leaf</tissue>
    </source>
</reference>
<dbReference type="SUPFAM" id="SSF81383">
    <property type="entry name" value="F-box domain"/>
    <property type="match status" value="1"/>
</dbReference>
<dbReference type="InterPro" id="IPR050796">
    <property type="entry name" value="SCF_F-box_component"/>
</dbReference>
<dbReference type="Proteomes" id="UP000694864">
    <property type="component" value="Chromosome 15"/>
</dbReference>
<dbReference type="InterPro" id="IPR001810">
    <property type="entry name" value="F-box_dom"/>
</dbReference>